<dbReference type="WBParaSite" id="nRc.2.0.1.t38929-RA">
    <property type="protein sequence ID" value="nRc.2.0.1.t38929-RA"/>
    <property type="gene ID" value="nRc.2.0.1.g38929"/>
</dbReference>
<keyword evidence="4" id="KW-0547">Nucleotide-binding</keyword>
<dbReference type="AlphaFoldDB" id="A0A915KJJ6"/>
<dbReference type="GO" id="GO:0001653">
    <property type="term" value="F:peptide receptor activity"/>
    <property type="evidence" value="ECO:0007669"/>
    <property type="project" value="TreeGrafter"/>
</dbReference>
<keyword evidence="7" id="KW-0325">Glycoprotein</keyword>
<dbReference type="InterPro" id="IPR050401">
    <property type="entry name" value="Cyclic_nucleotide_synthase"/>
</dbReference>
<evidence type="ECO:0000256" key="5">
    <source>
        <dbReference type="ARBA" id="ARBA00022989"/>
    </source>
</evidence>
<dbReference type="Gene3D" id="3.30.70.1230">
    <property type="entry name" value="Nucleotide cyclase"/>
    <property type="match status" value="1"/>
</dbReference>
<dbReference type="GO" id="GO:0035556">
    <property type="term" value="P:intracellular signal transduction"/>
    <property type="evidence" value="ECO:0007669"/>
    <property type="project" value="InterPro"/>
</dbReference>
<comment type="catalytic activity">
    <reaction evidence="1">
        <text>GTP = 3',5'-cyclic GMP + diphosphate</text>
        <dbReference type="Rhea" id="RHEA:13665"/>
        <dbReference type="ChEBI" id="CHEBI:33019"/>
        <dbReference type="ChEBI" id="CHEBI:37565"/>
        <dbReference type="ChEBI" id="CHEBI:57746"/>
        <dbReference type="EC" id="4.6.1.2"/>
    </reaction>
</comment>
<dbReference type="Proteomes" id="UP000887565">
    <property type="component" value="Unplaced"/>
</dbReference>
<evidence type="ECO:0000256" key="3">
    <source>
        <dbReference type="ARBA" id="ARBA00022692"/>
    </source>
</evidence>
<comment type="subcellular location">
    <subcellularLocation>
        <location evidence="2">Membrane</location>
    </subcellularLocation>
</comment>
<protein>
    <submittedName>
        <fullName evidence="11">Guanylate cyclase domain-containing protein</fullName>
    </submittedName>
</protein>
<keyword evidence="10" id="KW-1185">Reference proteome</keyword>
<keyword evidence="6" id="KW-0472">Membrane</keyword>
<reference evidence="11" key="1">
    <citation type="submission" date="2022-11" db="UniProtKB">
        <authorList>
            <consortium name="WormBaseParasite"/>
        </authorList>
    </citation>
    <scope>IDENTIFICATION</scope>
</reference>
<dbReference type="SUPFAM" id="SSF55073">
    <property type="entry name" value="Nucleotide cyclase"/>
    <property type="match status" value="1"/>
</dbReference>
<evidence type="ECO:0000259" key="9">
    <source>
        <dbReference type="PROSITE" id="PS50125"/>
    </source>
</evidence>
<evidence type="ECO:0000256" key="6">
    <source>
        <dbReference type="ARBA" id="ARBA00023136"/>
    </source>
</evidence>
<dbReference type="GO" id="GO:0000166">
    <property type="term" value="F:nucleotide binding"/>
    <property type="evidence" value="ECO:0007669"/>
    <property type="project" value="UniProtKB-KW"/>
</dbReference>
<dbReference type="GO" id="GO:0004016">
    <property type="term" value="F:adenylate cyclase activity"/>
    <property type="evidence" value="ECO:0007669"/>
    <property type="project" value="TreeGrafter"/>
</dbReference>
<feature type="domain" description="Guanylate cyclase" evidence="9">
    <location>
        <begin position="132"/>
        <end position="277"/>
    </location>
</feature>
<evidence type="ECO:0000256" key="2">
    <source>
        <dbReference type="ARBA" id="ARBA00004370"/>
    </source>
</evidence>
<evidence type="ECO:0000313" key="11">
    <source>
        <dbReference type="WBParaSite" id="nRc.2.0.1.t38929-RA"/>
    </source>
</evidence>
<proteinExistence type="predicted"/>
<evidence type="ECO:0000256" key="8">
    <source>
        <dbReference type="ARBA" id="ARBA00023239"/>
    </source>
</evidence>
<evidence type="ECO:0000256" key="1">
    <source>
        <dbReference type="ARBA" id="ARBA00001436"/>
    </source>
</evidence>
<dbReference type="PANTHER" id="PTHR11920">
    <property type="entry name" value="GUANYLYL CYCLASE"/>
    <property type="match status" value="1"/>
</dbReference>
<dbReference type="InterPro" id="IPR001054">
    <property type="entry name" value="A/G_cyclase"/>
</dbReference>
<dbReference type="CDD" id="cd07302">
    <property type="entry name" value="CHD"/>
    <property type="match status" value="1"/>
</dbReference>
<dbReference type="GO" id="GO:0005886">
    <property type="term" value="C:plasma membrane"/>
    <property type="evidence" value="ECO:0007669"/>
    <property type="project" value="TreeGrafter"/>
</dbReference>
<evidence type="ECO:0000256" key="4">
    <source>
        <dbReference type="ARBA" id="ARBA00022741"/>
    </source>
</evidence>
<name>A0A915KJJ6_ROMCU</name>
<sequence length="359" mass="40169">IQFSTNILRKIDWNKNSIWQSSVDRSSRGVSEKIIINCWQPIPSQRSKLSSARSVIQRAMKDMKITDLLLAMNQRLEYFTNHLNAAVEVRAKQAEMGHQRIMNVLDALFPGGVAEKLLAGERPPPIEYKQCCVYLNDIVGYTKICNQNTIETVVEFLDTLFLTYDSIIENYDIHPITRIGDAYLVRGAKTIRFERSELVSGVPYEKDGKFHAKEIGQAALQIVTAVQQLNFPYIKGCKNLQIRTGIASGVAVAGVLGIEAPSFNIIGPAVEMASALEGASAPFKILVNKEARDLMLGDFTFELTPKEVPFYDETIVAYWLTENAPMEQKKEEYACLDSCQARKQLTIVTPGLTLAITKQ</sequence>
<dbReference type="Pfam" id="PF00211">
    <property type="entry name" value="Guanylate_cyc"/>
    <property type="match status" value="1"/>
</dbReference>
<organism evidence="10 11">
    <name type="scientific">Romanomermis culicivorax</name>
    <name type="common">Nematode worm</name>
    <dbReference type="NCBI Taxonomy" id="13658"/>
    <lineage>
        <taxon>Eukaryota</taxon>
        <taxon>Metazoa</taxon>
        <taxon>Ecdysozoa</taxon>
        <taxon>Nematoda</taxon>
        <taxon>Enoplea</taxon>
        <taxon>Dorylaimia</taxon>
        <taxon>Mermithida</taxon>
        <taxon>Mermithoidea</taxon>
        <taxon>Mermithidae</taxon>
        <taxon>Romanomermis</taxon>
    </lineage>
</organism>
<dbReference type="InterPro" id="IPR029787">
    <property type="entry name" value="Nucleotide_cyclase"/>
</dbReference>
<dbReference type="SMART" id="SM00044">
    <property type="entry name" value="CYCc"/>
    <property type="match status" value="1"/>
</dbReference>
<dbReference type="PROSITE" id="PS50125">
    <property type="entry name" value="GUANYLATE_CYCLASE_2"/>
    <property type="match status" value="1"/>
</dbReference>
<evidence type="ECO:0000313" key="10">
    <source>
        <dbReference type="Proteomes" id="UP000887565"/>
    </source>
</evidence>
<keyword evidence="8" id="KW-0456">Lyase</keyword>
<keyword evidence="3" id="KW-0812">Transmembrane</keyword>
<evidence type="ECO:0000256" key="7">
    <source>
        <dbReference type="ARBA" id="ARBA00023180"/>
    </source>
</evidence>
<dbReference type="GO" id="GO:0007168">
    <property type="term" value="P:receptor guanylyl cyclase signaling pathway"/>
    <property type="evidence" value="ECO:0007669"/>
    <property type="project" value="TreeGrafter"/>
</dbReference>
<keyword evidence="5" id="KW-1133">Transmembrane helix</keyword>
<accession>A0A915KJJ6</accession>
<dbReference type="GO" id="GO:0004383">
    <property type="term" value="F:guanylate cyclase activity"/>
    <property type="evidence" value="ECO:0007669"/>
    <property type="project" value="UniProtKB-EC"/>
</dbReference>
<dbReference type="PANTHER" id="PTHR11920:SF494">
    <property type="entry name" value="ATRIAL NATRIURETIC PEPTIDE RECEPTOR 2"/>
    <property type="match status" value="1"/>
</dbReference>